<dbReference type="VEuPathDB" id="ToxoDB:EAH_00001610"/>
<evidence type="ECO:0008006" key="4">
    <source>
        <dbReference type="Google" id="ProtNLM"/>
    </source>
</evidence>
<evidence type="ECO:0000313" key="2">
    <source>
        <dbReference type="EMBL" id="CDI79149.1"/>
    </source>
</evidence>
<dbReference type="EMBL" id="HG670980">
    <property type="protein sequence ID" value="CDI79149.1"/>
    <property type="molecule type" value="Genomic_DNA"/>
</dbReference>
<reference evidence="2" key="1">
    <citation type="submission" date="2013-10" db="EMBL/GenBank/DDBJ databases">
        <title>Genomic analysis of the causative agents of coccidiosis in chickens.</title>
        <authorList>
            <person name="Reid A.J."/>
            <person name="Blake D."/>
            <person name="Billington K."/>
            <person name="Browne H."/>
            <person name="Dunn M."/>
            <person name="Hung S."/>
            <person name="Kawahara F."/>
            <person name="Miranda-Saavedra D."/>
            <person name="Mourier T."/>
            <person name="Nagra H."/>
            <person name="Otto T.D."/>
            <person name="Rawlings N."/>
            <person name="Sanchez A."/>
            <person name="Sanders M."/>
            <person name="Subramaniam C."/>
            <person name="Tay Y."/>
            <person name="Dear P."/>
            <person name="Doerig C."/>
            <person name="Gruber A."/>
            <person name="Parkinson J."/>
            <person name="Shirley M."/>
            <person name="Wan K.L."/>
            <person name="Berriman M."/>
            <person name="Tomley F."/>
            <person name="Pain A."/>
        </authorList>
    </citation>
    <scope>NUCLEOTIDE SEQUENCE</scope>
    <source>
        <strain evidence="2">Houghton</strain>
    </source>
</reference>
<proteinExistence type="predicted"/>
<sequence length="388" mass="43254">MMGVTVDPVEGPTYLHAQLCRTRALSGAEIDEHLILLEAAVGGAAHATAVKTATMTSVAAVRACCTSPLSRFCCGGHFFHTAAATAAAGAPARIANPPPEHQVPSAAQIRLLRAGTLLLNDPPPEYEVSVHRGLKVQASLLLQRLPLVYREPPYEQRFRLFKEEWERKTNNSTILNDEITYMQMPGHFLETQQQQEQREKQQQKTGDAELSELDMLLQQEGLMIDRHKMGKQRRKQQEDAAGSARASAIAAATAEREDRSLSQHPERVLLLLVKYGNGWQLPVEDRRHGQTMRQTLARLCMKQLGLREAPFLVGFTPAAMRKIRSKPSAVVQGRKVFYYRAYHVPEQPQVCPPADSPVRDWAWVSAEEAKRRMATNGFLAIRDALLLG</sequence>
<evidence type="ECO:0000313" key="3">
    <source>
        <dbReference type="Proteomes" id="UP000018050"/>
    </source>
</evidence>
<reference evidence="2" key="2">
    <citation type="submission" date="2013-10" db="EMBL/GenBank/DDBJ databases">
        <authorList>
            <person name="Aslett M."/>
        </authorList>
    </citation>
    <scope>NUCLEOTIDE SEQUENCE</scope>
    <source>
        <strain evidence="2">Houghton</strain>
    </source>
</reference>
<dbReference type="PANTHER" id="PTHR13124">
    <property type="entry name" value="39S RIBOSOMAL PROTEIN L46, MITOCHONDRIAL PRECURSOR-RELATED"/>
    <property type="match status" value="1"/>
</dbReference>
<feature type="region of interest" description="Disordered" evidence="1">
    <location>
        <begin position="228"/>
        <end position="260"/>
    </location>
</feature>
<dbReference type="GO" id="GO:0003735">
    <property type="term" value="F:structural constituent of ribosome"/>
    <property type="evidence" value="ECO:0007669"/>
    <property type="project" value="InterPro"/>
</dbReference>
<evidence type="ECO:0000256" key="1">
    <source>
        <dbReference type="SAM" id="MobiDB-lite"/>
    </source>
</evidence>
<name>U6GKM9_EIMAC</name>
<dbReference type="PANTHER" id="PTHR13124:SF12">
    <property type="entry name" value="LARGE RIBOSOMAL SUBUNIT PROTEIN ML46"/>
    <property type="match status" value="1"/>
</dbReference>
<dbReference type="GeneID" id="25268231"/>
<keyword evidence="3" id="KW-1185">Reference proteome</keyword>
<organism evidence="2 3">
    <name type="scientific">Eimeria acervulina</name>
    <name type="common">Coccidian parasite</name>
    <dbReference type="NCBI Taxonomy" id="5801"/>
    <lineage>
        <taxon>Eukaryota</taxon>
        <taxon>Sar</taxon>
        <taxon>Alveolata</taxon>
        <taxon>Apicomplexa</taxon>
        <taxon>Conoidasida</taxon>
        <taxon>Coccidia</taxon>
        <taxon>Eucoccidiorida</taxon>
        <taxon>Eimeriorina</taxon>
        <taxon>Eimeriidae</taxon>
        <taxon>Eimeria</taxon>
    </lineage>
</organism>
<dbReference type="InterPro" id="IPR040008">
    <property type="entry name" value="Ribosomal_mL46"/>
</dbReference>
<dbReference type="Proteomes" id="UP000018050">
    <property type="component" value="Unassembled WGS sequence"/>
</dbReference>
<dbReference type="GO" id="GO:0005762">
    <property type="term" value="C:mitochondrial large ribosomal subunit"/>
    <property type="evidence" value="ECO:0007669"/>
    <property type="project" value="TreeGrafter"/>
</dbReference>
<dbReference type="OrthoDB" id="414075at2759"/>
<protein>
    <recommendedName>
        <fullName evidence="4">Ribosomal protein L46 N-terminal domain-containing protein</fullName>
    </recommendedName>
</protein>
<feature type="compositionally biased region" description="Low complexity" evidence="1">
    <location>
        <begin position="240"/>
        <end position="253"/>
    </location>
</feature>
<dbReference type="OMA" id="CTFEKRK"/>
<accession>U6GKM9</accession>
<dbReference type="AlphaFoldDB" id="U6GKM9"/>
<dbReference type="RefSeq" id="XP_013250697.1">
    <property type="nucleotide sequence ID" value="XM_013395243.1"/>
</dbReference>
<gene>
    <name evidence="2" type="ORF">EAH_00001610</name>
</gene>
<dbReference type="Gene3D" id="3.90.79.10">
    <property type="entry name" value="Nucleoside Triphosphate Pyrophosphohydrolase"/>
    <property type="match status" value="1"/>
</dbReference>